<dbReference type="InterPro" id="IPR029017">
    <property type="entry name" value="Enolase-like_N"/>
</dbReference>
<name>A0A830ECT6_9EURY</name>
<dbReference type="SMART" id="SM01192">
    <property type="entry name" value="Enolase_C"/>
    <property type="match status" value="1"/>
</dbReference>
<dbReference type="SUPFAM" id="SSF54826">
    <property type="entry name" value="Enolase N-terminal domain-like"/>
    <property type="match status" value="1"/>
</dbReference>
<evidence type="ECO:0000256" key="6">
    <source>
        <dbReference type="HAMAP-Rule" id="MF_00318"/>
    </source>
</evidence>
<dbReference type="Gene3D" id="3.30.390.10">
    <property type="entry name" value="Enolase-like, N-terminal domain"/>
    <property type="match status" value="1"/>
</dbReference>
<evidence type="ECO:0000256" key="1">
    <source>
        <dbReference type="ARBA" id="ARBA00005031"/>
    </source>
</evidence>
<feature type="binding site" evidence="8">
    <location>
        <position position="275"/>
    </location>
    <ligand>
        <name>substrate</name>
    </ligand>
</feature>
<feature type="binding site" evidence="6 9">
    <location>
        <position position="275"/>
    </location>
    <ligand>
        <name>Mg(2+)</name>
        <dbReference type="ChEBI" id="CHEBI:18420"/>
    </ligand>
</feature>
<dbReference type="InterPro" id="IPR020809">
    <property type="entry name" value="Enolase_CS"/>
</dbReference>
<dbReference type="GO" id="GO:0006096">
    <property type="term" value="P:glycolytic process"/>
    <property type="evidence" value="ECO:0007669"/>
    <property type="project" value="UniProtKB-UniRule"/>
</dbReference>
<dbReference type="OrthoDB" id="8680at2157"/>
<evidence type="ECO:0000259" key="10">
    <source>
        <dbReference type="SMART" id="SM01192"/>
    </source>
</evidence>
<dbReference type="EC" id="4.2.1.11" evidence="6"/>
<dbReference type="SFLD" id="SFLDF00002">
    <property type="entry name" value="enolase"/>
    <property type="match status" value="1"/>
</dbReference>
<keyword evidence="6" id="KW-0964">Secreted</keyword>
<feature type="binding site" evidence="8">
    <location>
        <begin position="369"/>
        <end position="372"/>
    </location>
    <ligand>
        <name>substrate</name>
    </ligand>
</feature>
<feature type="active site" description="Proton acceptor" evidence="6 7">
    <location>
        <position position="342"/>
    </location>
</feature>
<feature type="domain" description="Enolase C-terminal TIM barrel" evidence="10">
    <location>
        <begin position="130"/>
        <end position="415"/>
    </location>
</feature>
<dbReference type="EMBL" id="BMOC01000002">
    <property type="protein sequence ID" value="GGI97792.1"/>
    <property type="molecule type" value="Genomic_DNA"/>
</dbReference>
<dbReference type="Gene3D" id="3.20.20.120">
    <property type="entry name" value="Enolase-like C-terminal domain"/>
    <property type="match status" value="1"/>
</dbReference>
<gene>
    <name evidence="6" type="primary">eno</name>
    <name evidence="12" type="ORF">GCM10008995_04590</name>
</gene>
<feature type="binding site" evidence="6 9">
    <location>
        <position position="232"/>
    </location>
    <ligand>
        <name>Mg(2+)</name>
        <dbReference type="ChEBI" id="CHEBI:18420"/>
    </ligand>
</feature>
<feature type="binding site" evidence="6 9">
    <location>
        <position position="317"/>
    </location>
    <ligand>
        <name>Mg(2+)</name>
        <dbReference type="ChEBI" id="CHEBI:18420"/>
    </ligand>
</feature>
<evidence type="ECO:0000256" key="4">
    <source>
        <dbReference type="ARBA" id="ARBA00023152"/>
    </source>
</evidence>
<evidence type="ECO:0000256" key="8">
    <source>
        <dbReference type="PIRSR" id="PIRSR001400-2"/>
    </source>
</evidence>
<dbReference type="UniPathway" id="UPA00109">
    <property type="reaction ID" value="UER00187"/>
</dbReference>
<evidence type="ECO:0000256" key="3">
    <source>
        <dbReference type="ARBA" id="ARBA00022842"/>
    </source>
</evidence>
<comment type="cofactor">
    <cofactor evidence="6">
        <name>Mg(2+)</name>
        <dbReference type="ChEBI" id="CHEBI:18420"/>
    </cofactor>
    <text evidence="6">Binds a second Mg(2+) ion via substrate during catalysis.</text>
</comment>
<comment type="pathway">
    <text evidence="1 6">Carbohydrate degradation; glycolysis; pyruvate from D-glyceraldehyde 3-phosphate: step 4/5.</text>
</comment>
<accession>A0A830ECT6</accession>
<proteinExistence type="inferred from homology"/>
<dbReference type="GO" id="GO:0000287">
    <property type="term" value="F:magnesium ion binding"/>
    <property type="evidence" value="ECO:0007669"/>
    <property type="project" value="UniProtKB-UniRule"/>
</dbReference>
<dbReference type="GO" id="GO:0000015">
    <property type="term" value="C:phosphopyruvate hydratase complex"/>
    <property type="evidence" value="ECO:0007669"/>
    <property type="project" value="InterPro"/>
</dbReference>
<keyword evidence="6 9" id="KW-0479">Metal-binding</keyword>
<dbReference type="SUPFAM" id="SSF51604">
    <property type="entry name" value="Enolase C-terminal domain-like"/>
    <property type="match status" value="1"/>
</dbReference>
<feature type="binding site" evidence="8">
    <location>
        <position position="317"/>
    </location>
    <ligand>
        <name>substrate</name>
    </ligand>
</feature>
<evidence type="ECO:0000313" key="13">
    <source>
        <dbReference type="Proteomes" id="UP000653099"/>
    </source>
</evidence>
<dbReference type="PROSITE" id="PS00164">
    <property type="entry name" value="ENOLASE"/>
    <property type="match status" value="1"/>
</dbReference>
<evidence type="ECO:0000256" key="9">
    <source>
        <dbReference type="PIRSR" id="PIRSR001400-3"/>
    </source>
</evidence>
<feature type="active site" description="Proton donor" evidence="6 7">
    <location>
        <position position="196"/>
    </location>
</feature>
<evidence type="ECO:0000313" key="12">
    <source>
        <dbReference type="EMBL" id="GGI97792.1"/>
    </source>
</evidence>
<comment type="cofactor">
    <cofactor evidence="9">
        <name>Mg(2+)</name>
        <dbReference type="ChEBI" id="CHEBI:18420"/>
    </cofactor>
    <text evidence="9">Mg(2+) is required for catalysis and for stabilizing the dimer.</text>
</comment>
<keyword evidence="5 6" id="KW-0456">Lyase</keyword>
<dbReference type="InterPro" id="IPR000941">
    <property type="entry name" value="Enolase"/>
</dbReference>
<dbReference type="CDD" id="cd03313">
    <property type="entry name" value="enolase"/>
    <property type="match status" value="1"/>
</dbReference>
<dbReference type="RefSeq" id="WP_188785776.1">
    <property type="nucleotide sequence ID" value="NZ_BMOC01000002.1"/>
</dbReference>
<keyword evidence="4 6" id="KW-0324">Glycolysis</keyword>
<dbReference type="InterPro" id="IPR036849">
    <property type="entry name" value="Enolase-like_C_sf"/>
</dbReference>
<feature type="binding site" evidence="8">
    <location>
        <position position="146"/>
    </location>
    <ligand>
        <name>substrate</name>
    </ligand>
</feature>
<dbReference type="PIRSF" id="PIRSF001400">
    <property type="entry name" value="Enolase"/>
    <property type="match status" value="1"/>
</dbReference>
<dbReference type="AlphaFoldDB" id="A0A830ECT6"/>
<keyword evidence="13" id="KW-1185">Reference proteome</keyword>
<comment type="similarity">
    <text evidence="2 6">Belongs to the enolase family.</text>
</comment>
<feature type="binding site" evidence="6">
    <location>
        <position position="371"/>
    </location>
    <ligand>
        <name>(2R)-2-phosphoglycerate</name>
        <dbReference type="ChEBI" id="CHEBI:58289"/>
    </ligand>
</feature>
<dbReference type="Proteomes" id="UP000653099">
    <property type="component" value="Unassembled WGS sequence"/>
</dbReference>
<comment type="subcellular location">
    <subcellularLocation>
        <location evidence="6">Cytoplasm</location>
    </subcellularLocation>
    <subcellularLocation>
        <location evidence="6">Secreted</location>
    </subcellularLocation>
    <subcellularLocation>
        <location evidence="6">Cell surface</location>
    </subcellularLocation>
    <text evidence="6">Fractions of enolase are present in both the cytoplasm and on the cell surface.</text>
</comment>
<evidence type="ECO:0000256" key="2">
    <source>
        <dbReference type="ARBA" id="ARBA00009604"/>
    </source>
</evidence>
<dbReference type="Pfam" id="PF03952">
    <property type="entry name" value="Enolase_N"/>
    <property type="match status" value="1"/>
</dbReference>
<keyword evidence="6" id="KW-0963">Cytoplasm</keyword>
<evidence type="ECO:0000256" key="7">
    <source>
        <dbReference type="PIRSR" id="PIRSR001400-1"/>
    </source>
</evidence>
<sequence>MTQVTSVALRRVLDSRGNATVEADVLTDSGGFGRAAAPSGASTGEHEAIELPPGAAIAAAREHALPRLVGEVYAGNQREVDAALHAADGTGNFSEIGANSAVAISMAAAKAGADALGAPLYQHLGGTFRGDSFPVPLGNVVGGGEHAKEATHIQEFLAAPVGAPSVSEAVFANAAVHARISELLDDRGVPAGKGDEGAWAPPISDGEAFEVVGEAVDDVESELGFEIGFGLDMAAAELYDADEGVYVYGDQTRSTAEQVDYVADMVDEYDLVYVEDPLDENDYEGFSALTARVGGGASAPNASGGGPRADRTLICGDDLFVTNVERLQDGIDTEAGNAILIKPNQIGTLSDAFDAIELATENRYETVISHRSGETEDTTIAHLAVATDAGFIKTGTVGGERTAKLNELIRIADDAV</sequence>
<evidence type="ECO:0000259" key="11">
    <source>
        <dbReference type="SMART" id="SM01193"/>
    </source>
</evidence>
<dbReference type="PANTHER" id="PTHR11902:SF1">
    <property type="entry name" value="ENOLASE"/>
    <property type="match status" value="1"/>
</dbReference>
<dbReference type="Pfam" id="PF00113">
    <property type="entry name" value="Enolase_C"/>
    <property type="match status" value="1"/>
</dbReference>
<dbReference type="PRINTS" id="PR00148">
    <property type="entry name" value="ENOLASE"/>
</dbReference>
<organism evidence="12 13">
    <name type="scientific">Halobellus salinus</name>
    <dbReference type="NCBI Taxonomy" id="931585"/>
    <lineage>
        <taxon>Archaea</taxon>
        <taxon>Methanobacteriati</taxon>
        <taxon>Methanobacteriota</taxon>
        <taxon>Stenosarchaea group</taxon>
        <taxon>Halobacteria</taxon>
        <taxon>Halobacteriales</taxon>
        <taxon>Haloferacaceae</taxon>
        <taxon>Halobellus</taxon>
    </lineage>
</organism>
<dbReference type="GO" id="GO:0004634">
    <property type="term" value="F:phosphopyruvate hydratase activity"/>
    <property type="evidence" value="ECO:0007669"/>
    <property type="project" value="UniProtKB-UniRule"/>
</dbReference>
<dbReference type="SFLD" id="SFLDS00001">
    <property type="entry name" value="Enolase"/>
    <property type="match status" value="1"/>
</dbReference>
<comment type="caution">
    <text evidence="12">The sequence shown here is derived from an EMBL/GenBank/DDBJ whole genome shotgun (WGS) entry which is preliminary data.</text>
</comment>
<dbReference type="PANTHER" id="PTHR11902">
    <property type="entry name" value="ENOLASE"/>
    <property type="match status" value="1"/>
</dbReference>
<dbReference type="SMART" id="SM01193">
    <property type="entry name" value="Enolase_N"/>
    <property type="match status" value="1"/>
</dbReference>
<feature type="binding site" evidence="8">
    <location>
        <position position="155"/>
    </location>
    <ligand>
        <name>substrate</name>
    </ligand>
</feature>
<dbReference type="GO" id="GO:0009986">
    <property type="term" value="C:cell surface"/>
    <property type="evidence" value="ECO:0007669"/>
    <property type="project" value="UniProtKB-SubCell"/>
</dbReference>
<dbReference type="InterPro" id="IPR020811">
    <property type="entry name" value="Enolase_N"/>
</dbReference>
<feature type="binding site" evidence="6">
    <location>
        <position position="154"/>
    </location>
    <ligand>
        <name>(2R)-2-phosphoglycerate</name>
        <dbReference type="ChEBI" id="CHEBI:58289"/>
    </ligand>
</feature>
<feature type="binding site" evidence="6">
    <location>
        <position position="342"/>
    </location>
    <ligand>
        <name>(2R)-2-phosphoglycerate</name>
        <dbReference type="ChEBI" id="CHEBI:58289"/>
    </ligand>
</feature>
<reference evidence="12" key="1">
    <citation type="journal article" date="2014" name="Int. J. Syst. Evol. Microbiol.">
        <title>Complete genome sequence of Corynebacterium casei LMG S-19264T (=DSM 44701T), isolated from a smear-ripened cheese.</title>
        <authorList>
            <consortium name="US DOE Joint Genome Institute (JGI-PGF)"/>
            <person name="Walter F."/>
            <person name="Albersmeier A."/>
            <person name="Kalinowski J."/>
            <person name="Ruckert C."/>
        </authorList>
    </citation>
    <scope>NUCLEOTIDE SEQUENCE</scope>
    <source>
        <strain evidence="12">JCM 14359</strain>
    </source>
</reference>
<dbReference type="SFLD" id="SFLDG00178">
    <property type="entry name" value="enolase"/>
    <property type="match status" value="1"/>
</dbReference>
<dbReference type="GO" id="GO:0005576">
    <property type="term" value="C:extracellular region"/>
    <property type="evidence" value="ECO:0007669"/>
    <property type="project" value="UniProtKB-SubCell"/>
</dbReference>
<keyword evidence="3 6" id="KW-0460">Magnesium</keyword>
<comment type="catalytic activity">
    <reaction evidence="6">
        <text>(2R)-2-phosphoglycerate = phosphoenolpyruvate + H2O</text>
        <dbReference type="Rhea" id="RHEA:10164"/>
        <dbReference type="ChEBI" id="CHEBI:15377"/>
        <dbReference type="ChEBI" id="CHEBI:58289"/>
        <dbReference type="ChEBI" id="CHEBI:58702"/>
        <dbReference type="EC" id="4.2.1.11"/>
    </reaction>
</comment>
<reference evidence="12" key="2">
    <citation type="submission" date="2020-09" db="EMBL/GenBank/DDBJ databases">
        <authorList>
            <person name="Sun Q."/>
            <person name="Ohkuma M."/>
        </authorList>
    </citation>
    <scope>NUCLEOTIDE SEQUENCE</scope>
    <source>
        <strain evidence="12">JCM 14359</strain>
    </source>
</reference>
<dbReference type="InterPro" id="IPR020810">
    <property type="entry name" value="Enolase_C"/>
</dbReference>
<feature type="binding site" evidence="6">
    <location>
        <position position="393"/>
    </location>
    <ligand>
        <name>(2R)-2-phosphoglycerate</name>
        <dbReference type="ChEBI" id="CHEBI:58289"/>
    </ligand>
</feature>
<feature type="binding site" evidence="6">
    <location>
        <position position="372"/>
    </location>
    <ligand>
        <name>(2R)-2-phosphoglycerate</name>
        <dbReference type="ChEBI" id="CHEBI:58289"/>
    </ligand>
</feature>
<feature type="domain" description="Enolase N-terminal" evidence="11">
    <location>
        <begin position="4"/>
        <end position="124"/>
    </location>
</feature>
<protein>
    <recommendedName>
        <fullName evidence="6">Enolase</fullName>
        <ecNumber evidence="6">4.2.1.11</ecNumber>
    </recommendedName>
    <alternativeName>
        <fullName evidence="6">2-phospho-D-glycerate hydro-lyase</fullName>
    </alternativeName>
    <alternativeName>
        <fullName evidence="6">2-phosphoglycerate dehydratase</fullName>
    </alternativeName>
</protein>
<feature type="binding site" evidence="8">
    <location>
        <position position="393"/>
    </location>
    <ligand>
        <name>substrate</name>
    </ligand>
</feature>
<comment type="function">
    <text evidence="6">Catalyzes the reversible conversion of 2-phosphoglycerate (2-PG) into phosphoenolpyruvate (PEP). It is essential for the degradation of carbohydrates via glycolysis.</text>
</comment>
<evidence type="ECO:0000256" key="5">
    <source>
        <dbReference type="ARBA" id="ARBA00023239"/>
    </source>
</evidence>
<dbReference type="HAMAP" id="MF_00318">
    <property type="entry name" value="Enolase"/>
    <property type="match status" value="1"/>
</dbReference>